<accession>A0A4Z1HDZ1</accession>
<sequence>MSTSSSPAEFVVDMVSSRSKSGIHQNSKRRKVRSTTTSTKSIRELLRNFKASQLRKVIDEALNNGNITKYIRDIHARS</sequence>
<evidence type="ECO:0000256" key="1">
    <source>
        <dbReference type="SAM" id="MobiDB-lite"/>
    </source>
</evidence>
<reference evidence="2 3" key="1">
    <citation type="submission" date="2017-12" db="EMBL/GenBank/DDBJ databases">
        <title>Comparative genomics of Botrytis spp.</title>
        <authorList>
            <person name="Valero-Jimenez C.A."/>
            <person name="Tapia P."/>
            <person name="Veloso J."/>
            <person name="Silva-Moreno E."/>
            <person name="Staats M."/>
            <person name="Valdes J.H."/>
            <person name="Van Kan J.A.L."/>
        </authorList>
    </citation>
    <scope>NUCLEOTIDE SEQUENCE [LARGE SCALE GENOMIC DNA]</scope>
    <source>
        <strain evidence="2 3">MUCL2120</strain>
    </source>
</reference>
<comment type="caution">
    <text evidence="2">The sequence shown here is derived from an EMBL/GenBank/DDBJ whole genome shotgun (WGS) entry which is preliminary data.</text>
</comment>
<dbReference type="Proteomes" id="UP000297452">
    <property type="component" value="Unassembled WGS sequence"/>
</dbReference>
<gene>
    <name evidence="2" type="ORF">BOTNAR_0535g00060</name>
</gene>
<organism evidence="2 3">
    <name type="scientific">Botryotinia narcissicola</name>
    <dbReference type="NCBI Taxonomy" id="278944"/>
    <lineage>
        <taxon>Eukaryota</taxon>
        <taxon>Fungi</taxon>
        <taxon>Dikarya</taxon>
        <taxon>Ascomycota</taxon>
        <taxon>Pezizomycotina</taxon>
        <taxon>Leotiomycetes</taxon>
        <taxon>Helotiales</taxon>
        <taxon>Sclerotiniaceae</taxon>
        <taxon>Botryotinia</taxon>
    </lineage>
</organism>
<evidence type="ECO:0000313" key="2">
    <source>
        <dbReference type="EMBL" id="TGO47254.1"/>
    </source>
</evidence>
<evidence type="ECO:0000313" key="3">
    <source>
        <dbReference type="Proteomes" id="UP000297452"/>
    </source>
</evidence>
<keyword evidence="3" id="KW-1185">Reference proteome</keyword>
<dbReference type="AlphaFoldDB" id="A0A4Z1HDZ1"/>
<protein>
    <submittedName>
        <fullName evidence="2">Uncharacterized protein</fullName>
    </submittedName>
</protein>
<feature type="region of interest" description="Disordered" evidence="1">
    <location>
        <begin position="17"/>
        <end position="38"/>
    </location>
</feature>
<name>A0A4Z1HDZ1_9HELO</name>
<dbReference type="EMBL" id="PQXJ01000535">
    <property type="protein sequence ID" value="TGO47254.1"/>
    <property type="molecule type" value="Genomic_DNA"/>
</dbReference>
<proteinExistence type="predicted"/>